<keyword evidence="1" id="KW-0472">Membrane</keyword>
<feature type="transmembrane region" description="Helical" evidence="1">
    <location>
        <begin position="39"/>
        <end position="57"/>
    </location>
</feature>
<evidence type="ECO:0000313" key="2">
    <source>
        <dbReference type="EMBL" id="MBV4397759.1"/>
    </source>
</evidence>
<gene>
    <name evidence="2" type="ORF">KU392_10925</name>
</gene>
<feature type="transmembrane region" description="Helical" evidence="1">
    <location>
        <begin position="106"/>
        <end position="126"/>
    </location>
</feature>
<sequence length="349" mass="37531">MFQSLLRFLKIDRFTFLLVVAVLVATVLPASGRGMPVAQMVTSLAIALLFFLHGARLSRQAIIAGATHWRLHLLIFSFTFILFPVLGVMSRPILEPLFTPDLYKGILYLCVLPATVQSAIAFTSVARGNIPAAICSASSSSILGIFITPMLVSLLITDGAAASDSQLALEAIWEITQQLLIPFALGHFSRPFTAGFISRHGFLMKFVDQGSILLVVYVAFSAAVNEGLWSQTPLVALLLLVLVSVVLLAIVLLLTALIGKLMGFSLEDRITLVFCGSKKSLASGLPMAQVLFAGQAVGAIVLPLMIFHQIQLMVCAFIAARLSGRKEELEFLEEVEEVGEGAVVSSAVK</sequence>
<dbReference type="RefSeq" id="WP_217735313.1">
    <property type="nucleotide sequence ID" value="NZ_JAHSPR010000008.1"/>
</dbReference>
<dbReference type="Pfam" id="PF13593">
    <property type="entry name" value="SBF_like"/>
    <property type="match status" value="1"/>
</dbReference>
<evidence type="ECO:0000256" key="1">
    <source>
        <dbReference type="SAM" id="Phobius"/>
    </source>
</evidence>
<reference evidence="2 3" key="1">
    <citation type="submission" date="2021-06" db="EMBL/GenBank/DDBJ databases">
        <authorList>
            <person name="Lu T."/>
            <person name="Wang Q."/>
            <person name="Han X."/>
        </authorList>
    </citation>
    <scope>NUCLEOTIDE SEQUENCE [LARGE SCALE GENOMIC DNA]</scope>
    <source>
        <strain evidence="2 3">LAM0050</strain>
    </source>
</reference>
<organism evidence="2 3">
    <name type="scientific">Advenella alkanexedens</name>
    <dbReference type="NCBI Taxonomy" id="1481665"/>
    <lineage>
        <taxon>Bacteria</taxon>
        <taxon>Pseudomonadati</taxon>
        <taxon>Pseudomonadota</taxon>
        <taxon>Betaproteobacteria</taxon>
        <taxon>Burkholderiales</taxon>
        <taxon>Alcaligenaceae</taxon>
    </lineage>
</organism>
<dbReference type="EMBL" id="JAHSPR010000008">
    <property type="protein sequence ID" value="MBV4397759.1"/>
    <property type="molecule type" value="Genomic_DNA"/>
</dbReference>
<evidence type="ECO:0000313" key="3">
    <source>
        <dbReference type="Proteomes" id="UP000722165"/>
    </source>
</evidence>
<dbReference type="PANTHER" id="PTHR18640">
    <property type="entry name" value="SOLUTE CARRIER FAMILY 10 MEMBER 7"/>
    <property type="match status" value="1"/>
</dbReference>
<protein>
    <submittedName>
        <fullName evidence="2">Bile acid:sodium symporter</fullName>
    </submittedName>
</protein>
<dbReference type="PIRSF" id="PIRSF026166">
    <property type="entry name" value="UCP026166"/>
    <property type="match status" value="1"/>
</dbReference>
<dbReference type="InterPro" id="IPR016833">
    <property type="entry name" value="Put_Na-Bile_cotransptr"/>
</dbReference>
<feature type="transmembrane region" description="Helical" evidence="1">
    <location>
        <begin position="133"/>
        <end position="155"/>
    </location>
</feature>
<feature type="transmembrane region" description="Helical" evidence="1">
    <location>
        <begin position="69"/>
        <end position="86"/>
    </location>
</feature>
<feature type="transmembrane region" description="Helical" evidence="1">
    <location>
        <begin position="236"/>
        <end position="258"/>
    </location>
</feature>
<dbReference type="PANTHER" id="PTHR18640:SF5">
    <property type="entry name" value="SODIUM_BILE ACID COTRANSPORTER 7"/>
    <property type="match status" value="1"/>
</dbReference>
<name>A0ABS6NQV1_9BURK</name>
<keyword evidence="1" id="KW-1133">Transmembrane helix</keyword>
<comment type="caution">
    <text evidence="2">The sequence shown here is derived from an EMBL/GenBank/DDBJ whole genome shotgun (WGS) entry which is preliminary data.</text>
</comment>
<accession>A0ABS6NQV1</accession>
<keyword evidence="3" id="KW-1185">Reference proteome</keyword>
<dbReference type="Proteomes" id="UP000722165">
    <property type="component" value="Unassembled WGS sequence"/>
</dbReference>
<feature type="transmembrane region" description="Helical" evidence="1">
    <location>
        <begin position="206"/>
        <end position="224"/>
    </location>
</feature>
<proteinExistence type="predicted"/>
<keyword evidence="1" id="KW-0812">Transmembrane</keyword>